<feature type="domain" description="MYND-type" evidence="18">
    <location>
        <begin position="283"/>
        <end position="322"/>
    </location>
</feature>
<dbReference type="CDD" id="cd10536">
    <property type="entry name" value="SET_SMYD4"/>
    <property type="match status" value="1"/>
</dbReference>
<dbReference type="Pfam" id="PF01753">
    <property type="entry name" value="zf-MYND"/>
    <property type="match status" value="1"/>
</dbReference>
<evidence type="ECO:0000256" key="7">
    <source>
        <dbReference type="ARBA" id="ARBA00022723"/>
    </source>
</evidence>
<evidence type="ECO:0000259" key="17">
    <source>
        <dbReference type="PROSITE" id="PS50280"/>
    </source>
</evidence>
<evidence type="ECO:0000256" key="16">
    <source>
        <dbReference type="SAM" id="MobiDB-lite"/>
    </source>
</evidence>
<evidence type="ECO:0000256" key="11">
    <source>
        <dbReference type="ARBA" id="ARBA00048985"/>
    </source>
</evidence>
<dbReference type="EMBL" id="CAXIEN010000115">
    <property type="protein sequence ID" value="CAL1278656.1"/>
    <property type="molecule type" value="Genomic_DNA"/>
</dbReference>
<keyword evidence="10" id="KW-0539">Nucleus</keyword>
<dbReference type="GO" id="GO:0008270">
    <property type="term" value="F:zinc ion binding"/>
    <property type="evidence" value="ECO:0007669"/>
    <property type="project" value="UniProtKB-KW"/>
</dbReference>
<keyword evidence="9" id="KW-0862">Zinc</keyword>
<keyword evidence="3" id="KW-0963">Cytoplasm</keyword>
<protein>
    <recommendedName>
        <fullName evidence="13">Protein-lysine N-methyltransferase SMYD4</fullName>
    </recommendedName>
    <alternativeName>
        <fullName evidence="14">SET and MYND domain-containing protein 4</fullName>
    </alternativeName>
</protein>
<keyword evidence="8 15" id="KW-0863">Zinc-finger</keyword>
<evidence type="ECO:0000256" key="14">
    <source>
        <dbReference type="ARBA" id="ARBA00093680"/>
    </source>
</evidence>
<keyword evidence="5" id="KW-0808">Transferase</keyword>
<dbReference type="GO" id="GO:0005634">
    <property type="term" value="C:nucleus"/>
    <property type="evidence" value="ECO:0007669"/>
    <property type="project" value="UniProtKB-SubCell"/>
</dbReference>
<comment type="catalytic activity">
    <reaction evidence="11">
        <text>L-lysyl-[protein] + S-adenosyl-L-methionine = N(6)-methyl-L-lysyl-[protein] + S-adenosyl-L-homocysteine + H(+)</text>
        <dbReference type="Rhea" id="RHEA:51736"/>
        <dbReference type="Rhea" id="RHEA-COMP:9752"/>
        <dbReference type="Rhea" id="RHEA-COMP:13053"/>
        <dbReference type="ChEBI" id="CHEBI:15378"/>
        <dbReference type="ChEBI" id="CHEBI:29969"/>
        <dbReference type="ChEBI" id="CHEBI:57856"/>
        <dbReference type="ChEBI" id="CHEBI:59789"/>
        <dbReference type="ChEBI" id="CHEBI:61929"/>
    </reaction>
</comment>
<evidence type="ECO:0000313" key="20">
    <source>
        <dbReference type="Proteomes" id="UP001497382"/>
    </source>
</evidence>
<reference evidence="19 20" key="1">
    <citation type="submission" date="2024-04" db="EMBL/GenBank/DDBJ databases">
        <authorList>
            <person name="Rising A."/>
            <person name="Reimegard J."/>
            <person name="Sonavane S."/>
            <person name="Akerstrom W."/>
            <person name="Nylinder S."/>
            <person name="Hedman E."/>
            <person name="Kallberg Y."/>
        </authorList>
    </citation>
    <scope>NUCLEOTIDE SEQUENCE [LARGE SCALE GENOMIC DNA]</scope>
</reference>
<comment type="subcellular location">
    <subcellularLocation>
        <location evidence="2">Cytoplasm</location>
    </subcellularLocation>
    <subcellularLocation>
        <location evidence="1">Nucleus</location>
    </subcellularLocation>
</comment>
<evidence type="ECO:0000256" key="9">
    <source>
        <dbReference type="ARBA" id="ARBA00022833"/>
    </source>
</evidence>
<sequence length="804" mass="92272">MAAYTCWQDVLDDITNRLKKTKTLTRFSKLKNNEDRIEYCLRDDFIRSKVQQWLNIMCSSRHKKYWEKASELRAEGNLCFQEKKYSKAVEFYTQSILAAPFPKSEDAGSHIEELSLGFGNRSAALFHLLKNQECLKDIDKAIEYDYPRDLRFKLLQRKGQCLMKLNQPAKALDALHESLKLLEEARLDSKRIARQQKEIEVLIKTTEEMEQSKEDETHEDHILPLSYGPHPSIDSASAAIDVKYDKSKGRYIVANRTITPGDTLFVEEPYASVLLPVHYPSHCHHCYTKALAVVPCHQCSQVRYCSQKCVDESWEKYHKWECGNLDSLHSVGIAHLSFRVILVTALSFIQENREELVKSSNSVYPFDFPDGKYRNDYFAVYHLVAHDDMPAEDTFQYALTALLLLMLLDKLNYFATLESQTLRERLISCNLNSKVGSAPSTPTHKSRSPVHSRLSVNSVEESEMPTGPASLEIFVGGLLLRHILQLICNANAITELQAAPQANNTSSVLNQRQVKVATGIYPSASLMNHSCNPTVISSFCKNVLIVRSITDVEPGQEVFNCYGPHYRRMPREDRQRALLEQYFFVCECHACINEDEREQRFQALKCSYCSGPLRAPDNTNRTSCLDCDKSQDCASQLQKVFTAHDMFVQGLQLAAKGNFKDALERLKKCHKIREKVMYKYNRHLSEVQDQLACCYASLDKMMLAVEYLRPTLVITEHIYGKNSIEYGNELQKFSDLLINAIHQATHDHAPCDQEFRNLLDEAKSVLEKSCSIFSIHYGPHHESLKEIQQKQKQLEIFLEQQQQQ</sequence>
<name>A0AAV2A3V1_9ARAC</name>
<dbReference type="Gene3D" id="6.10.140.2220">
    <property type="match status" value="1"/>
</dbReference>
<dbReference type="InterPro" id="IPR044421">
    <property type="entry name" value="SMYD4_SET"/>
</dbReference>
<evidence type="ECO:0000256" key="10">
    <source>
        <dbReference type="ARBA" id="ARBA00023242"/>
    </source>
</evidence>
<dbReference type="Pfam" id="PF00856">
    <property type="entry name" value="SET"/>
    <property type="match status" value="1"/>
</dbReference>
<dbReference type="GO" id="GO:0032259">
    <property type="term" value="P:methylation"/>
    <property type="evidence" value="ECO:0007669"/>
    <property type="project" value="UniProtKB-KW"/>
</dbReference>
<keyword evidence="7" id="KW-0479">Metal-binding</keyword>
<dbReference type="InterPro" id="IPR002893">
    <property type="entry name" value="Znf_MYND"/>
</dbReference>
<dbReference type="Gene3D" id="2.170.270.10">
    <property type="entry name" value="SET domain"/>
    <property type="match status" value="1"/>
</dbReference>
<evidence type="ECO:0000256" key="5">
    <source>
        <dbReference type="ARBA" id="ARBA00022679"/>
    </source>
</evidence>
<dbReference type="InterPro" id="IPR019734">
    <property type="entry name" value="TPR_rpt"/>
</dbReference>
<feature type="region of interest" description="Disordered" evidence="16">
    <location>
        <begin position="436"/>
        <end position="463"/>
    </location>
</feature>
<dbReference type="GO" id="GO:0008276">
    <property type="term" value="F:protein methyltransferase activity"/>
    <property type="evidence" value="ECO:0007669"/>
    <property type="project" value="UniProtKB-ARBA"/>
</dbReference>
<evidence type="ECO:0000313" key="19">
    <source>
        <dbReference type="EMBL" id="CAL1278656.1"/>
    </source>
</evidence>
<evidence type="ECO:0000256" key="8">
    <source>
        <dbReference type="ARBA" id="ARBA00022771"/>
    </source>
</evidence>
<dbReference type="AlphaFoldDB" id="A0AAV2A3V1"/>
<evidence type="ECO:0000256" key="6">
    <source>
        <dbReference type="ARBA" id="ARBA00022691"/>
    </source>
</evidence>
<dbReference type="PROSITE" id="PS50865">
    <property type="entry name" value="ZF_MYND_2"/>
    <property type="match status" value="1"/>
</dbReference>
<accession>A0AAV2A3V1</accession>
<dbReference type="PANTHER" id="PTHR46165:SF2">
    <property type="entry name" value="SET AND MYND DOMAIN-CONTAINING PROTEIN 4"/>
    <property type="match status" value="1"/>
</dbReference>
<dbReference type="InterPro" id="IPR052097">
    <property type="entry name" value="SET-MYND_domain_protein"/>
</dbReference>
<evidence type="ECO:0000256" key="2">
    <source>
        <dbReference type="ARBA" id="ARBA00004496"/>
    </source>
</evidence>
<dbReference type="SMART" id="SM00028">
    <property type="entry name" value="TPR"/>
    <property type="match status" value="4"/>
</dbReference>
<evidence type="ECO:0000256" key="1">
    <source>
        <dbReference type="ARBA" id="ARBA00004123"/>
    </source>
</evidence>
<evidence type="ECO:0000259" key="18">
    <source>
        <dbReference type="PROSITE" id="PS50865"/>
    </source>
</evidence>
<dbReference type="GO" id="GO:0008757">
    <property type="term" value="F:S-adenosylmethionine-dependent methyltransferase activity"/>
    <property type="evidence" value="ECO:0007669"/>
    <property type="project" value="UniProtKB-ARBA"/>
</dbReference>
<dbReference type="InterPro" id="IPR011990">
    <property type="entry name" value="TPR-like_helical_dom_sf"/>
</dbReference>
<dbReference type="PANTHER" id="PTHR46165">
    <property type="entry name" value="SET AND MYND DOMAIN-CONTAINING PROTEIN 4"/>
    <property type="match status" value="1"/>
</dbReference>
<evidence type="ECO:0000256" key="12">
    <source>
        <dbReference type="ARBA" id="ARBA00093423"/>
    </source>
</evidence>
<dbReference type="Gene3D" id="1.25.40.10">
    <property type="entry name" value="Tetratricopeptide repeat domain"/>
    <property type="match status" value="2"/>
</dbReference>
<dbReference type="InterPro" id="IPR001214">
    <property type="entry name" value="SET_dom"/>
</dbReference>
<feature type="domain" description="SET" evidence="17">
    <location>
        <begin position="238"/>
        <end position="563"/>
    </location>
</feature>
<dbReference type="InterPro" id="IPR046341">
    <property type="entry name" value="SET_dom_sf"/>
</dbReference>
<dbReference type="GO" id="GO:0042826">
    <property type="term" value="F:histone deacetylase binding"/>
    <property type="evidence" value="ECO:0007669"/>
    <property type="project" value="TreeGrafter"/>
</dbReference>
<evidence type="ECO:0000256" key="4">
    <source>
        <dbReference type="ARBA" id="ARBA00022603"/>
    </source>
</evidence>
<dbReference type="PROSITE" id="PS50280">
    <property type="entry name" value="SET"/>
    <property type="match status" value="1"/>
</dbReference>
<gene>
    <name evidence="19" type="ORF">LARSCL_LOCUS9916</name>
</gene>
<keyword evidence="6" id="KW-0949">S-adenosyl-L-methionine</keyword>
<evidence type="ECO:0000256" key="13">
    <source>
        <dbReference type="ARBA" id="ARBA00093635"/>
    </source>
</evidence>
<dbReference type="SUPFAM" id="SSF82199">
    <property type="entry name" value="SET domain"/>
    <property type="match status" value="1"/>
</dbReference>
<proteinExistence type="predicted"/>
<evidence type="ECO:0000256" key="15">
    <source>
        <dbReference type="PROSITE-ProRule" id="PRU00134"/>
    </source>
</evidence>
<dbReference type="GO" id="GO:0005737">
    <property type="term" value="C:cytoplasm"/>
    <property type="evidence" value="ECO:0007669"/>
    <property type="project" value="UniProtKB-SubCell"/>
</dbReference>
<dbReference type="SUPFAM" id="SSF48452">
    <property type="entry name" value="TPR-like"/>
    <property type="match status" value="1"/>
</dbReference>
<organism evidence="19 20">
    <name type="scientific">Larinioides sclopetarius</name>
    <dbReference type="NCBI Taxonomy" id="280406"/>
    <lineage>
        <taxon>Eukaryota</taxon>
        <taxon>Metazoa</taxon>
        <taxon>Ecdysozoa</taxon>
        <taxon>Arthropoda</taxon>
        <taxon>Chelicerata</taxon>
        <taxon>Arachnida</taxon>
        <taxon>Araneae</taxon>
        <taxon>Araneomorphae</taxon>
        <taxon>Entelegynae</taxon>
        <taxon>Araneoidea</taxon>
        <taxon>Araneidae</taxon>
        <taxon>Larinioides</taxon>
    </lineage>
</organism>
<comment type="function">
    <text evidence="12">Protein-lysine N-methyltransferase. Monomethylates PRMT5, modulating its transcriptional activity. May also act as a histone methyltransferase. Plays a critical role in cardiac development. Acts as a key epigenetic regulator of gene expression during cardiac development via its dual activities as a methyltransferase and negative regulator of HDAC1.</text>
</comment>
<evidence type="ECO:0000256" key="3">
    <source>
        <dbReference type="ARBA" id="ARBA00022490"/>
    </source>
</evidence>
<comment type="caution">
    <text evidence="19">The sequence shown here is derived from an EMBL/GenBank/DDBJ whole genome shotgun (WGS) entry which is preliminary data.</text>
</comment>
<dbReference type="Proteomes" id="UP001497382">
    <property type="component" value="Unassembled WGS sequence"/>
</dbReference>
<keyword evidence="20" id="KW-1185">Reference proteome</keyword>
<dbReference type="GO" id="GO:0008170">
    <property type="term" value="F:N-methyltransferase activity"/>
    <property type="evidence" value="ECO:0007669"/>
    <property type="project" value="UniProtKB-ARBA"/>
</dbReference>
<keyword evidence="4" id="KW-0489">Methyltransferase</keyword>
<dbReference type="SUPFAM" id="SSF144232">
    <property type="entry name" value="HIT/MYND zinc finger-like"/>
    <property type="match status" value="1"/>
</dbReference>